<protein>
    <submittedName>
        <fullName evidence="1">Uncharacterized protein</fullName>
    </submittedName>
</protein>
<dbReference type="OrthoDB" id="4420885at2"/>
<dbReference type="Proteomes" id="UP000093629">
    <property type="component" value="Unassembled WGS sequence"/>
</dbReference>
<gene>
    <name evidence="1" type="ORF">A5636_05215</name>
</gene>
<proteinExistence type="predicted"/>
<accession>A0A1A3N5U6</accession>
<dbReference type="EMBL" id="LZLQ01000080">
    <property type="protein sequence ID" value="OBK15742.1"/>
    <property type="molecule type" value="Genomic_DNA"/>
</dbReference>
<sequence>MFDPRIADHPRDNEDVLVSQVGSGLVKPEVAQVLRSDEVTNVLTLVGNKGETPRANLIEFTFTDARGEWAVGTRRESWAMATPGIS</sequence>
<evidence type="ECO:0000313" key="2">
    <source>
        <dbReference type="Proteomes" id="UP000093629"/>
    </source>
</evidence>
<comment type="caution">
    <text evidence="1">The sequence shown here is derived from an EMBL/GenBank/DDBJ whole genome shotgun (WGS) entry which is preliminary data.</text>
</comment>
<name>A0A1A3N5U6_MYCAS</name>
<organism evidence="1 2">
    <name type="scientific">Mycobacterium asiaticum</name>
    <dbReference type="NCBI Taxonomy" id="1790"/>
    <lineage>
        <taxon>Bacteria</taxon>
        <taxon>Bacillati</taxon>
        <taxon>Actinomycetota</taxon>
        <taxon>Actinomycetes</taxon>
        <taxon>Mycobacteriales</taxon>
        <taxon>Mycobacteriaceae</taxon>
        <taxon>Mycobacterium</taxon>
    </lineage>
</organism>
<evidence type="ECO:0000313" key="1">
    <source>
        <dbReference type="EMBL" id="OBK15742.1"/>
    </source>
</evidence>
<dbReference type="AlphaFoldDB" id="A0A1A3N5U6"/>
<keyword evidence="2" id="KW-1185">Reference proteome</keyword>
<reference evidence="1 2" key="1">
    <citation type="submission" date="2016-06" db="EMBL/GenBank/DDBJ databases">
        <authorList>
            <person name="Kjaerup R.B."/>
            <person name="Dalgaard T.S."/>
            <person name="Juul-Madsen H.R."/>
        </authorList>
    </citation>
    <scope>NUCLEOTIDE SEQUENCE [LARGE SCALE GENOMIC DNA]</scope>
    <source>
        <strain evidence="1 2">1245139.5</strain>
    </source>
</reference>